<organism evidence="3 4">
    <name type="scientific">Parasporobacterium paucivorans DSM 15970</name>
    <dbReference type="NCBI Taxonomy" id="1122934"/>
    <lineage>
        <taxon>Bacteria</taxon>
        <taxon>Bacillati</taxon>
        <taxon>Bacillota</taxon>
        <taxon>Clostridia</taxon>
        <taxon>Lachnospirales</taxon>
        <taxon>Lachnospiraceae</taxon>
        <taxon>Parasporobacterium</taxon>
    </lineage>
</organism>
<gene>
    <name evidence="3" type="ORF">SAMN02745691_00609</name>
</gene>
<feature type="signal peptide" evidence="1">
    <location>
        <begin position="1"/>
        <end position="20"/>
    </location>
</feature>
<dbReference type="AlphaFoldDB" id="A0A1M6CWA4"/>
<evidence type="ECO:0000259" key="2">
    <source>
        <dbReference type="Pfam" id="PF16107"/>
    </source>
</evidence>
<dbReference type="EMBL" id="FQYT01000005">
    <property type="protein sequence ID" value="SHI65355.1"/>
    <property type="molecule type" value="Genomic_DNA"/>
</dbReference>
<proteinExistence type="predicted"/>
<evidence type="ECO:0000256" key="1">
    <source>
        <dbReference type="SAM" id="SignalP"/>
    </source>
</evidence>
<evidence type="ECO:0000313" key="3">
    <source>
        <dbReference type="EMBL" id="SHI65355.1"/>
    </source>
</evidence>
<protein>
    <recommendedName>
        <fullName evidence="2">DUF4825 domain-containing protein</fullName>
    </recommendedName>
</protein>
<dbReference type="Pfam" id="PF16107">
    <property type="entry name" value="DUF4825"/>
    <property type="match status" value="1"/>
</dbReference>
<feature type="chain" id="PRO_5038982630" description="DUF4825 domain-containing protein" evidence="1">
    <location>
        <begin position="21"/>
        <end position="162"/>
    </location>
</feature>
<sequence>MHKKLSLILTLIVISIMAMTACSNSQEGQVNEKFQEYYNARVQYIGDNSKVIALLDIIGVGEMGEYTIAMKTDKEPYGLTVDYSKLKNARDETKFENMDRIDYAYFALALIENLNEVDVIYNGYKYHLTIEQANELVKGNIKNYGGSSEKVKEFNGILNSAD</sequence>
<keyword evidence="1" id="KW-0732">Signal</keyword>
<evidence type="ECO:0000313" key="4">
    <source>
        <dbReference type="Proteomes" id="UP000184342"/>
    </source>
</evidence>
<feature type="domain" description="DUF4825" evidence="2">
    <location>
        <begin position="38"/>
        <end position="127"/>
    </location>
</feature>
<dbReference type="Proteomes" id="UP000184342">
    <property type="component" value="Unassembled WGS sequence"/>
</dbReference>
<name>A0A1M6CWA4_9FIRM</name>
<accession>A0A1M6CWA4</accession>
<dbReference type="OrthoDB" id="9762883at2"/>
<reference evidence="3 4" key="1">
    <citation type="submission" date="2016-11" db="EMBL/GenBank/DDBJ databases">
        <authorList>
            <person name="Jaros S."/>
            <person name="Januszkiewicz K."/>
            <person name="Wedrychowicz H."/>
        </authorList>
    </citation>
    <scope>NUCLEOTIDE SEQUENCE [LARGE SCALE GENOMIC DNA]</scope>
    <source>
        <strain evidence="3 4">DSM 15970</strain>
    </source>
</reference>
<keyword evidence="4" id="KW-1185">Reference proteome</keyword>
<dbReference type="InterPro" id="IPR032250">
    <property type="entry name" value="DUF4825"/>
</dbReference>
<dbReference type="PROSITE" id="PS51257">
    <property type="entry name" value="PROKAR_LIPOPROTEIN"/>
    <property type="match status" value="1"/>
</dbReference>
<dbReference type="STRING" id="1122934.SAMN02745691_00609"/>
<dbReference type="RefSeq" id="WP_073992883.1">
    <property type="nucleotide sequence ID" value="NZ_FQYT01000005.1"/>
</dbReference>